<reference evidence="10 11" key="1">
    <citation type="submission" date="2022-01" db="EMBL/GenBank/DDBJ databases">
        <title>A chromosome-scale genome assembly of the false clownfish, Amphiprion ocellaris.</title>
        <authorList>
            <person name="Ryu T."/>
        </authorList>
    </citation>
    <scope>NUCLEOTIDE SEQUENCE [LARGE SCALE GENOMIC DNA]</scope>
</reference>
<reference evidence="10" key="2">
    <citation type="submission" date="2025-08" db="UniProtKB">
        <authorList>
            <consortium name="Ensembl"/>
        </authorList>
    </citation>
    <scope>IDENTIFICATION</scope>
</reference>
<keyword evidence="8" id="KW-0393">Immunoglobulin domain</keyword>
<keyword evidence="11" id="KW-1185">Reference proteome</keyword>
<evidence type="ECO:0000256" key="5">
    <source>
        <dbReference type="ARBA" id="ARBA00023136"/>
    </source>
</evidence>
<dbReference type="InterPro" id="IPR036179">
    <property type="entry name" value="Ig-like_dom_sf"/>
</dbReference>
<dbReference type="PANTHER" id="PTHR11494:SF8">
    <property type="entry name" value="CYTOTOXIC T-LYMPHOCYTE PROTEIN 4"/>
    <property type="match status" value="1"/>
</dbReference>
<keyword evidence="5 9" id="KW-0472">Membrane</keyword>
<keyword evidence="2 9" id="KW-0812">Transmembrane</keyword>
<keyword evidence="3" id="KW-0732">Signal</keyword>
<sequence length="221" mass="24724">MNPRINNYNTILKYICTDKSVPAVKVTQPYRVLSTDGTAQIQCVVHPRPSYHQIEPSHDQNTSYPFPDPEELSVTLLKGLHGSQELCSSSINFLQKPNETDVKQEGEVQCSAQATDGAVTVSVSGLKATDTDLYRCEIQIFYPPPYLRFTGNGTLIHSSAADGVPVLALLIVIMCVLVVMIYFQVGTFIHFSFLKIFNKSVDPDYKLHHCQNLITWSLCHF</sequence>
<comment type="subcellular location">
    <subcellularLocation>
        <location evidence="1">Membrane</location>
        <topology evidence="1">Single-pass type I membrane protein</topology>
    </subcellularLocation>
</comment>
<protein>
    <recommendedName>
        <fullName evidence="12">Immunoglobulin V-set domain-containing protein</fullName>
    </recommendedName>
</protein>
<evidence type="ECO:0000256" key="2">
    <source>
        <dbReference type="ARBA" id="ARBA00022692"/>
    </source>
</evidence>
<dbReference type="Proteomes" id="UP001501940">
    <property type="component" value="Chromosome 11"/>
</dbReference>
<dbReference type="GO" id="GO:0042129">
    <property type="term" value="P:regulation of T cell proliferation"/>
    <property type="evidence" value="ECO:0007669"/>
    <property type="project" value="InterPro"/>
</dbReference>
<evidence type="ECO:0000313" key="10">
    <source>
        <dbReference type="Ensembl" id="ENSAOCP00000029218.2"/>
    </source>
</evidence>
<dbReference type="GO" id="GO:0009897">
    <property type="term" value="C:external side of plasma membrane"/>
    <property type="evidence" value="ECO:0007669"/>
    <property type="project" value="TreeGrafter"/>
</dbReference>
<feature type="transmembrane region" description="Helical" evidence="9">
    <location>
        <begin position="166"/>
        <end position="189"/>
    </location>
</feature>
<dbReference type="Ensembl" id="ENSAOCT00000023108.2">
    <property type="protein sequence ID" value="ENSAOCP00000029218.2"/>
    <property type="gene ID" value="ENSAOCG00000032132.1"/>
</dbReference>
<reference evidence="10" key="3">
    <citation type="submission" date="2025-09" db="UniProtKB">
        <authorList>
            <consortium name="Ensembl"/>
        </authorList>
    </citation>
    <scope>IDENTIFICATION</scope>
</reference>
<name>A0A3Q1CTV0_AMPOC</name>
<evidence type="ECO:0000256" key="9">
    <source>
        <dbReference type="SAM" id="Phobius"/>
    </source>
</evidence>
<evidence type="ECO:0000256" key="4">
    <source>
        <dbReference type="ARBA" id="ARBA00022989"/>
    </source>
</evidence>
<dbReference type="SUPFAM" id="SSF48726">
    <property type="entry name" value="Immunoglobulin"/>
    <property type="match status" value="1"/>
</dbReference>
<dbReference type="GeneTree" id="ENSGT00940000174369"/>
<dbReference type="OMA" id="EPIRMPP"/>
<keyword evidence="6" id="KW-1015">Disulfide bond</keyword>
<keyword evidence="4 9" id="KW-1133">Transmembrane helix</keyword>
<dbReference type="Gene3D" id="2.60.40.10">
    <property type="entry name" value="Immunoglobulins"/>
    <property type="match status" value="1"/>
</dbReference>
<proteinExistence type="predicted"/>
<dbReference type="InterPro" id="IPR013783">
    <property type="entry name" value="Ig-like_fold"/>
</dbReference>
<accession>A0A3Q1CTV0</accession>
<keyword evidence="7" id="KW-0325">Glycoprotein</keyword>
<evidence type="ECO:0008006" key="12">
    <source>
        <dbReference type="Google" id="ProtNLM"/>
    </source>
</evidence>
<dbReference type="AlphaFoldDB" id="A0A3Q1CTV0"/>
<dbReference type="GO" id="GO:0050852">
    <property type="term" value="P:T cell receptor signaling pathway"/>
    <property type="evidence" value="ECO:0007669"/>
    <property type="project" value="TreeGrafter"/>
</dbReference>
<evidence type="ECO:0000256" key="1">
    <source>
        <dbReference type="ARBA" id="ARBA00004479"/>
    </source>
</evidence>
<dbReference type="InterPro" id="IPR040216">
    <property type="entry name" value="CTLA4/CD28"/>
</dbReference>
<dbReference type="PANTHER" id="PTHR11494">
    <property type="entry name" value="CYTOTOXIC T-LYMPHOCYTE PROTEIN"/>
    <property type="match status" value="1"/>
</dbReference>
<evidence type="ECO:0000256" key="8">
    <source>
        <dbReference type="ARBA" id="ARBA00023319"/>
    </source>
</evidence>
<evidence type="ECO:0000313" key="11">
    <source>
        <dbReference type="Proteomes" id="UP001501940"/>
    </source>
</evidence>
<organism evidence="10 11">
    <name type="scientific">Amphiprion ocellaris</name>
    <name type="common">Clown anemonefish</name>
    <dbReference type="NCBI Taxonomy" id="80972"/>
    <lineage>
        <taxon>Eukaryota</taxon>
        <taxon>Metazoa</taxon>
        <taxon>Chordata</taxon>
        <taxon>Craniata</taxon>
        <taxon>Vertebrata</taxon>
        <taxon>Euteleostomi</taxon>
        <taxon>Actinopterygii</taxon>
        <taxon>Neopterygii</taxon>
        <taxon>Teleostei</taxon>
        <taxon>Neoteleostei</taxon>
        <taxon>Acanthomorphata</taxon>
        <taxon>Ovalentaria</taxon>
        <taxon>Pomacentridae</taxon>
        <taxon>Amphiprion</taxon>
    </lineage>
</organism>
<evidence type="ECO:0000256" key="7">
    <source>
        <dbReference type="ARBA" id="ARBA00023180"/>
    </source>
</evidence>
<evidence type="ECO:0000256" key="3">
    <source>
        <dbReference type="ARBA" id="ARBA00022729"/>
    </source>
</evidence>
<evidence type="ECO:0000256" key="6">
    <source>
        <dbReference type="ARBA" id="ARBA00023157"/>
    </source>
</evidence>